<dbReference type="InterPro" id="IPR028989">
    <property type="entry name" value="RimP_N"/>
</dbReference>
<protein>
    <recommendedName>
        <fullName evidence="3">Ribosome maturation factor RimP</fullName>
    </recommendedName>
</protein>
<gene>
    <name evidence="3 6" type="primary">rimP</name>
    <name evidence="6" type="ORF">JQU52_07735</name>
</gene>
<keyword evidence="2 3" id="KW-0690">Ribosome biogenesis</keyword>
<dbReference type="SUPFAM" id="SSF75420">
    <property type="entry name" value="YhbC-like, N-terminal domain"/>
    <property type="match status" value="1"/>
</dbReference>
<feature type="domain" description="Ribosome maturation factor RimP C-terminal" evidence="5">
    <location>
        <begin position="76"/>
        <end position="156"/>
    </location>
</feature>
<dbReference type="GO" id="GO:0005829">
    <property type="term" value="C:cytosol"/>
    <property type="evidence" value="ECO:0007669"/>
    <property type="project" value="TreeGrafter"/>
</dbReference>
<feature type="domain" description="Ribosome maturation factor RimP N-terminal" evidence="4">
    <location>
        <begin position="7"/>
        <end position="73"/>
    </location>
</feature>
<dbReference type="Proteomes" id="UP000653156">
    <property type="component" value="Chromosome"/>
</dbReference>
<dbReference type="SUPFAM" id="SSF74942">
    <property type="entry name" value="YhbC-like, C-terminal domain"/>
    <property type="match status" value="1"/>
</dbReference>
<evidence type="ECO:0000256" key="3">
    <source>
        <dbReference type="HAMAP-Rule" id="MF_01077"/>
    </source>
</evidence>
<dbReference type="NCBIfam" id="NF000929">
    <property type="entry name" value="PRK00092.2-1"/>
    <property type="match status" value="1"/>
</dbReference>
<accession>A0A892ZCJ7</accession>
<dbReference type="CDD" id="cd01734">
    <property type="entry name" value="YlxS_C"/>
    <property type="match status" value="1"/>
</dbReference>
<evidence type="ECO:0000259" key="4">
    <source>
        <dbReference type="Pfam" id="PF02576"/>
    </source>
</evidence>
<keyword evidence="7" id="KW-1185">Reference proteome</keyword>
<dbReference type="EMBL" id="CP069798">
    <property type="protein sequence ID" value="QRQ80662.1"/>
    <property type="molecule type" value="Genomic_DNA"/>
</dbReference>
<evidence type="ECO:0000259" key="5">
    <source>
        <dbReference type="Pfam" id="PF17384"/>
    </source>
</evidence>
<reference evidence="6" key="1">
    <citation type="submission" date="2021-02" db="EMBL/GenBank/DDBJ databases">
        <title>Neisseriaceae sp. 26B isolated from the cloaca of a Common Toad-headed Turtle (Mesoclemmys nasuta).</title>
        <authorList>
            <person name="Spergser J."/>
            <person name="Busse H.-J."/>
        </authorList>
    </citation>
    <scope>NUCLEOTIDE SEQUENCE</scope>
    <source>
        <strain evidence="6">26B</strain>
    </source>
</reference>
<dbReference type="InterPro" id="IPR035956">
    <property type="entry name" value="RimP_N_sf"/>
</dbReference>
<dbReference type="InterPro" id="IPR036847">
    <property type="entry name" value="RimP_C_sf"/>
</dbReference>
<name>A0A892ZCJ7_9NEIS</name>
<dbReference type="PANTHER" id="PTHR33867:SF1">
    <property type="entry name" value="RIBOSOME MATURATION FACTOR RIMP"/>
    <property type="match status" value="1"/>
</dbReference>
<dbReference type="Gene3D" id="2.30.30.180">
    <property type="entry name" value="Ribosome maturation factor RimP, C-terminal domain"/>
    <property type="match status" value="1"/>
</dbReference>
<sequence>MDIQNILDKTLPGLGYELVDFELTAQGDLRVFIDKPGGITVEDCATVSNHLSRVLLVEDVDYQRLEISSPGLDRPLKKAADFERFSGSLAKIKTRLPVDGQKNFVGRINGLQDNAVVLTLEEANEVRRAKRAAVAAGKTVAIALDNIDKARIKPEFD</sequence>
<comment type="subcellular location">
    <subcellularLocation>
        <location evidence="3">Cytoplasm</location>
    </subcellularLocation>
</comment>
<dbReference type="GO" id="GO:0000028">
    <property type="term" value="P:ribosomal small subunit assembly"/>
    <property type="evidence" value="ECO:0007669"/>
    <property type="project" value="TreeGrafter"/>
</dbReference>
<evidence type="ECO:0000256" key="1">
    <source>
        <dbReference type="ARBA" id="ARBA00022490"/>
    </source>
</evidence>
<dbReference type="Pfam" id="PF17384">
    <property type="entry name" value="DUF150_C"/>
    <property type="match status" value="1"/>
</dbReference>
<dbReference type="HAMAP" id="MF_01077">
    <property type="entry name" value="RimP"/>
    <property type="match status" value="1"/>
</dbReference>
<dbReference type="KEGG" id="ptes:JQU52_07735"/>
<comment type="function">
    <text evidence="3">Required for maturation of 30S ribosomal subunits.</text>
</comment>
<keyword evidence="1 3" id="KW-0963">Cytoplasm</keyword>
<dbReference type="Gene3D" id="3.30.300.70">
    <property type="entry name" value="RimP-like superfamily, N-terminal"/>
    <property type="match status" value="1"/>
</dbReference>
<dbReference type="PANTHER" id="PTHR33867">
    <property type="entry name" value="RIBOSOME MATURATION FACTOR RIMP"/>
    <property type="match status" value="1"/>
</dbReference>
<dbReference type="Pfam" id="PF02576">
    <property type="entry name" value="RimP_N"/>
    <property type="match status" value="1"/>
</dbReference>
<dbReference type="GO" id="GO:0006412">
    <property type="term" value="P:translation"/>
    <property type="evidence" value="ECO:0007669"/>
    <property type="project" value="TreeGrafter"/>
</dbReference>
<organism evidence="6 7">
    <name type="scientific">Paralysiella testudinis</name>
    <dbReference type="NCBI Taxonomy" id="2809020"/>
    <lineage>
        <taxon>Bacteria</taxon>
        <taxon>Pseudomonadati</taxon>
        <taxon>Pseudomonadota</taxon>
        <taxon>Betaproteobacteria</taxon>
        <taxon>Neisseriales</taxon>
        <taxon>Neisseriaceae</taxon>
        <taxon>Paralysiella</taxon>
    </lineage>
</organism>
<comment type="similarity">
    <text evidence="3">Belongs to the RimP family.</text>
</comment>
<dbReference type="InterPro" id="IPR028998">
    <property type="entry name" value="RimP_C"/>
</dbReference>
<dbReference type="RefSeq" id="WP_230337945.1">
    <property type="nucleotide sequence ID" value="NZ_CP069798.1"/>
</dbReference>
<proteinExistence type="inferred from homology"/>
<dbReference type="InterPro" id="IPR003728">
    <property type="entry name" value="Ribosome_maturation_RimP"/>
</dbReference>
<dbReference type="AlphaFoldDB" id="A0A892ZCJ7"/>
<evidence type="ECO:0000313" key="7">
    <source>
        <dbReference type="Proteomes" id="UP000653156"/>
    </source>
</evidence>
<evidence type="ECO:0000313" key="6">
    <source>
        <dbReference type="EMBL" id="QRQ80662.1"/>
    </source>
</evidence>
<evidence type="ECO:0000256" key="2">
    <source>
        <dbReference type="ARBA" id="ARBA00022517"/>
    </source>
</evidence>